<keyword evidence="1" id="KW-1185">Reference proteome</keyword>
<dbReference type="Proteomes" id="UP000887540">
    <property type="component" value="Unplaced"/>
</dbReference>
<dbReference type="AlphaFoldDB" id="A0A914DWP2"/>
<name>A0A914DWP2_9BILA</name>
<protein>
    <submittedName>
        <fullName evidence="2">Uncharacterized protein</fullName>
    </submittedName>
</protein>
<reference evidence="2" key="1">
    <citation type="submission" date="2022-11" db="UniProtKB">
        <authorList>
            <consortium name="WormBaseParasite"/>
        </authorList>
    </citation>
    <scope>IDENTIFICATION</scope>
</reference>
<evidence type="ECO:0000313" key="1">
    <source>
        <dbReference type="Proteomes" id="UP000887540"/>
    </source>
</evidence>
<proteinExistence type="predicted"/>
<dbReference type="WBParaSite" id="ACRNAN_scaffold429.g28421.t1">
    <property type="protein sequence ID" value="ACRNAN_scaffold429.g28421.t1"/>
    <property type="gene ID" value="ACRNAN_scaffold429.g28421"/>
</dbReference>
<organism evidence="1 2">
    <name type="scientific">Acrobeloides nanus</name>
    <dbReference type="NCBI Taxonomy" id="290746"/>
    <lineage>
        <taxon>Eukaryota</taxon>
        <taxon>Metazoa</taxon>
        <taxon>Ecdysozoa</taxon>
        <taxon>Nematoda</taxon>
        <taxon>Chromadorea</taxon>
        <taxon>Rhabditida</taxon>
        <taxon>Tylenchina</taxon>
        <taxon>Cephalobomorpha</taxon>
        <taxon>Cephaloboidea</taxon>
        <taxon>Cephalobidae</taxon>
        <taxon>Acrobeloides</taxon>
    </lineage>
</organism>
<accession>A0A914DWP2</accession>
<evidence type="ECO:0000313" key="2">
    <source>
        <dbReference type="WBParaSite" id="ACRNAN_scaffold429.g28421.t1"/>
    </source>
</evidence>
<sequence>MDIAVFGMEWISNVNAMNTRNHWMDLYAWIPKVIVWKSAKKRRTVDIVIRKQVQQTLKEYLNANVLKGFLTLDLVLCKINSNMTVYNIFA</sequence>